<dbReference type="SMART" id="SM00220">
    <property type="entry name" value="S_TKc"/>
    <property type="match status" value="1"/>
</dbReference>
<keyword evidence="3 4" id="KW-0067">ATP-binding</keyword>
<evidence type="ECO:0000256" key="2">
    <source>
        <dbReference type="ARBA" id="ARBA00022741"/>
    </source>
</evidence>
<feature type="region of interest" description="Disordered" evidence="5">
    <location>
        <begin position="494"/>
        <end position="594"/>
    </location>
</feature>
<dbReference type="Gene3D" id="2.60.200.20">
    <property type="match status" value="1"/>
</dbReference>
<evidence type="ECO:0000259" key="6">
    <source>
        <dbReference type="PROSITE" id="PS50006"/>
    </source>
</evidence>
<evidence type="ECO:0000313" key="9">
    <source>
        <dbReference type="Proteomes" id="UP000662466"/>
    </source>
</evidence>
<dbReference type="EMBL" id="JACBAF010002254">
    <property type="protein sequence ID" value="KAF7160984.1"/>
    <property type="molecule type" value="Genomic_DNA"/>
</dbReference>
<evidence type="ECO:0000259" key="7">
    <source>
        <dbReference type="PROSITE" id="PS50011"/>
    </source>
</evidence>
<dbReference type="PROSITE" id="PS50006">
    <property type="entry name" value="FHA_DOMAIN"/>
    <property type="match status" value="1"/>
</dbReference>
<dbReference type="SUPFAM" id="SSF56112">
    <property type="entry name" value="Protein kinase-like (PK-like)"/>
    <property type="match status" value="1"/>
</dbReference>
<evidence type="ECO:0000256" key="1">
    <source>
        <dbReference type="ARBA" id="ARBA00005575"/>
    </source>
</evidence>
<dbReference type="SMART" id="SM00240">
    <property type="entry name" value="FHA"/>
    <property type="match status" value="1"/>
</dbReference>
<reference evidence="8" key="1">
    <citation type="submission" date="2020-06" db="EMBL/GenBank/DDBJ databases">
        <title>Draft genome sequences of strains closely related to Aspergillus parafelis and Aspergillus hiratsukae.</title>
        <authorList>
            <person name="Dos Santos R.A.C."/>
            <person name="Rivero-Menendez O."/>
            <person name="Steenwyk J.L."/>
            <person name="Mead M.E."/>
            <person name="Goldman G.H."/>
            <person name="Alastruey-Izquierdo A."/>
            <person name="Rokas A."/>
        </authorList>
    </citation>
    <scope>NUCLEOTIDE SEQUENCE</scope>
    <source>
        <strain evidence="8">CNM-CM6106</strain>
    </source>
</reference>
<dbReference type="PROSITE" id="PS00107">
    <property type="entry name" value="PROTEIN_KINASE_ATP"/>
    <property type="match status" value="1"/>
</dbReference>
<gene>
    <name evidence="8" type="ORF">CNMCM6106_008313</name>
</gene>
<dbReference type="PANTHER" id="PTHR24347">
    <property type="entry name" value="SERINE/THREONINE-PROTEIN KINASE"/>
    <property type="match status" value="1"/>
</dbReference>
<dbReference type="InterPro" id="IPR008984">
    <property type="entry name" value="SMAD_FHA_dom_sf"/>
</dbReference>
<dbReference type="Gene3D" id="3.30.200.20">
    <property type="entry name" value="Phosphorylase Kinase, domain 1"/>
    <property type="match status" value="1"/>
</dbReference>
<dbReference type="Proteomes" id="UP000662466">
    <property type="component" value="Unassembled WGS sequence"/>
</dbReference>
<evidence type="ECO:0000256" key="3">
    <source>
        <dbReference type="ARBA" id="ARBA00022840"/>
    </source>
</evidence>
<accession>A0A8H6PVJ9</accession>
<evidence type="ECO:0000313" key="8">
    <source>
        <dbReference type="EMBL" id="KAF7160984.1"/>
    </source>
</evidence>
<dbReference type="InterPro" id="IPR008271">
    <property type="entry name" value="Ser/Thr_kinase_AS"/>
</dbReference>
<protein>
    <recommendedName>
        <fullName evidence="10">Serine/threonine protein kinase</fullName>
    </recommendedName>
</protein>
<dbReference type="PROSITE" id="PS00108">
    <property type="entry name" value="PROTEIN_KINASE_ST"/>
    <property type="match status" value="1"/>
</dbReference>
<dbReference type="PROSITE" id="PS50011">
    <property type="entry name" value="PROTEIN_KINASE_DOM"/>
    <property type="match status" value="1"/>
</dbReference>
<feature type="domain" description="FHA" evidence="6">
    <location>
        <begin position="38"/>
        <end position="97"/>
    </location>
</feature>
<dbReference type="InterPro" id="IPR017441">
    <property type="entry name" value="Protein_kinase_ATP_BS"/>
</dbReference>
<dbReference type="InterPro" id="IPR000253">
    <property type="entry name" value="FHA_dom"/>
</dbReference>
<name>A0A8H6PVJ9_9EURO</name>
<evidence type="ECO:0000256" key="5">
    <source>
        <dbReference type="SAM" id="MobiDB-lite"/>
    </source>
</evidence>
<sequence length="671" mass="76397">MSEHQPSCPGCYVGTLLEVDPRTGQTSNPLTISSNNEIYVGRDRKRCQYVVDDPFISNRHLRIYTIIFDQENPDEVTPLVYAQDLSLNGTSWNNYPMGKGNGSFLLSDGDILKLSPSVHLLYRRDRHREEEHFDVLQRIEMRVFEDQYTITQRKLGSGAYGQVHMAFNKENGQQLACKIVDLRTLKDRVIEEFDGKRSRFSEMHTDRVVAAGAHNGYIARKIQEKLEIYDREARILARLCHPNIIRVEKVIRSSNTIYLFQDLVTAGDLFSFIQYKGGKLGDIEAAVIVRQVVMALDYLHEQNIVHRDLKPDNILMTSLADGSRVVLTDFGCARLVQPRAERMSTKIGTYDYSAPEVLRSSRKGYTKAVDLWSLGCVTTVLLTGEPPFSTPSPEQETSQGNRQAALDSLEATLTWNKIGKRAKDFVLRLLVFDETKRMDVKQALGHCWFTNPAHKEAFEALYKRSIRDWKPRVPKEPLMVDLCDLIQARKTNGDVGQIQHSQRDLRSEFSESALPRASVAQGTTLKESPSPERRRDLSPTLSDPDLPPHGQLDNNPRRLHDLENDSTETDSEARKLDSSEQSLEMPEQSGLLRDESEQFNLYEWAIPSMISDLSKANTALLEGINDCPTGKKRARDTREELENEVYEEVRNSITGKRQHVVYGTNIVNPWI</sequence>
<keyword evidence="2 4" id="KW-0547">Nucleotide-binding</keyword>
<dbReference type="Pfam" id="PF00498">
    <property type="entry name" value="FHA"/>
    <property type="match status" value="1"/>
</dbReference>
<dbReference type="CDD" id="cd22670">
    <property type="entry name" value="FHA_MEK1-like"/>
    <property type="match status" value="1"/>
</dbReference>
<dbReference type="AlphaFoldDB" id="A0A8H6PVJ9"/>
<organism evidence="8 9">
    <name type="scientific">Aspergillus hiratsukae</name>
    <dbReference type="NCBI Taxonomy" id="1194566"/>
    <lineage>
        <taxon>Eukaryota</taxon>
        <taxon>Fungi</taxon>
        <taxon>Dikarya</taxon>
        <taxon>Ascomycota</taxon>
        <taxon>Pezizomycotina</taxon>
        <taxon>Eurotiomycetes</taxon>
        <taxon>Eurotiomycetidae</taxon>
        <taxon>Eurotiales</taxon>
        <taxon>Aspergillaceae</taxon>
        <taxon>Aspergillus</taxon>
        <taxon>Aspergillus subgen. Fumigati</taxon>
    </lineage>
</organism>
<dbReference type="GO" id="GO:0005524">
    <property type="term" value="F:ATP binding"/>
    <property type="evidence" value="ECO:0007669"/>
    <property type="project" value="UniProtKB-UniRule"/>
</dbReference>
<dbReference type="InterPro" id="IPR000719">
    <property type="entry name" value="Prot_kinase_dom"/>
</dbReference>
<dbReference type="GO" id="GO:0004672">
    <property type="term" value="F:protein kinase activity"/>
    <property type="evidence" value="ECO:0007669"/>
    <property type="project" value="InterPro"/>
</dbReference>
<comment type="caution">
    <text evidence="8">The sequence shown here is derived from an EMBL/GenBank/DDBJ whole genome shotgun (WGS) entry which is preliminary data.</text>
</comment>
<dbReference type="SUPFAM" id="SSF49879">
    <property type="entry name" value="SMAD/FHA domain"/>
    <property type="match status" value="1"/>
</dbReference>
<dbReference type="Pfam" id="PF00069">
    <property type="entry name" value="Pkinase"/>
    <property type="match status" value="1"/>
</dbReference>
<proteinExistence type="inferred from homology"/>
<evidence type="ECO:0000256" key="4">
    <source>
        <dbReference type="PROSITE-ProRule" id="PRU10141"/>
    </source>
</evidence>
<dbReference type="Gene3D" id="1.10.510.10">
    <property type="entry name" value="Transferase(Phosphotransferase) domain 1"/>
    <property type="match status" value="1"/>
</dbReference>
<feature type="binding site" evidence="4">
    <location>
        <position position="178"/>
    </location>
    <ligand>
        <name>ATP</name>
        <dbReference type="ChEBI" id="CHEBI:30616"/>
    </ligand>
</feature>
<comment type="similarity">
    <text evidence="1">Belongs to the protein kinase superfamily. CAMK Ser/Thr protein kinase family. CHEK2 subfamily.</text>
</comment>
<evidence type="ECO:0008006" key="10">
    <source>
        <dbReference type="Google" id="ProtNLM"/>
    </source>
</evidence>
<dbReference type="InterPro" id="IPR011009">
    <property type="entry name" value="Kinase-like_dom_sf"/>
</dbReference>
<feature type="domain" description="Protein kinase" evidence="7">
    <location>
        <begin position="149"/>
        <end position="449"/>
    </location>
</feature>